<feature type="region of interest" description="Disordered" evidence="1">
    <location>
        <begin position="533"/>
        <end position="564"/>
    </location>
</feature>
<feature type="compositionally biased region" description="Low complexity" evidence="1">
    <location>
        <begin position="50"/>
        <end position="64"/>
    </location>
</feature>
<evidence type="ECO:0000256" key="1">
    <source>
        <dbReference type="SAM" id="MobiDB-lite"/>
    </source>
</evidence>
<gene>
    <name evidence="2" type="ORF">NliqN6_3867</name>
</gene>
<feature type="region of interest" description="Disordered" evidence="1">
    <location>
        <begin position="460"/>
        <end position="495"/>
    </location>
</feature>
<feature type="compositionally biased region" description="Low complexity" evidence="1">
    <location>
        <begin position="533"/>
        <end position="560"/>
    </location>
</feature>
<protein>
    <submittedName>
        <fullName evidence="2">Uncharacterized protein</fullName>
    </submittedName>
</protein>
<feature type="compositionally biased region" description="Basic residues" evidence="1">
    <location>
        <begin position="1"/>
        <end position="12"/>
    </location>
</feature>
<accession>A0A8H3TVH5</accession>
<feature type="compositionally biased region" description="Low complexity" evidence="1">
    <location>
        <begin position="473"/>
        <end position="495"/>
    </location>
</feature>
<dbReference type="AlphaFoldDB" id="A0A8H3TVH5"/>
<sequence length="628" mass="68247">MGFSLFKKKNKGKAPAPASVPATSLSVPMQRPPASPHHLRATSTPSIAGTPRSSSTPSVTSRISGTPSALNSPAISVNEWGQVPSISAGRRIKIRCLLDPLVNTTGKEKEEVNNKGEALKELFYITAELDAPVETLRHQIVQELAIEGLYSIGIYKVSIPWAAHYQAKTYSQRYALPTHLISHFPSYNLDDPSQLNASYGLQATTQHLMKPGDVDQNRILETTVEDWWPEGIDNKDGVISVLIRLGEAEETESESLAPLTLQVYFANQQPKQAVQPVSPVSGDFGGSTAEKEAPYPPLAIEVSRDATVTELKEAIMTADGRPVGLLDKIKLWKVSLTWKEIMECEALGGLDQSSMPWPYATNAPEATPLQDMTLPLDAIFPAHKTNANFVSIFVWIHPTALGILTRSRDLTLSILGEVIPNFQYPMKIRRHTSKAERQAMIDKNKVRDLSNLQFEEATGSWHQRPSLARVGRPVTTPSSAASSPGGSPVLSAVPSGKKGILKRSSSGFAMSHNLAFSADLGSTKQRRPISWYQASNGSASSSSVTSPFSSDSEDSSGVRSVPQTPLTSTFDLRVDYVTSALPQQPSKTVRWSQDVSLISKSSAFRTVTILESNETDSIESDLAKVSME</sequence>
<name>A0A8H3TVH5_9TREE</name>
<dbReference type="EMBL" id="BLZA01000021">
    <property type="protein sequence ID" value="GHJ87465.1"/>
    <property type="molecule type" value="Genomic_DNA"/>
</dbReference>
<dbReference type="OrthoDB" id="2585427at2759"/>
<reference evidence="2" key="1">
    <citation type="submission" date="2020-07" db="EMBL/GenBank/DDBJ databases">
        <title>Draft Genome Sequence of a Deep-Sea Yeast, Naganishia (Cryptococcus) liquefaciens strain N6.</title>
        <authorList>
            <person name="Han Y.W."/>
            <person name="Kajitani R."/>
            <person name="Morimoto H."/>
            <person name="Parhat M."/>
            <person name="Tsubouchi H."/>
            <person name="Bakenova O."/>
            <person name="Ogata M."/>
            <person name="Argunhan B."/>
            <person name="Aoki R."/>
            <person name="Kajiwara S."/>
            <person name="Itoh T."/>
            <person name="Iwasaki H."/>
        </authorList>
    </citation>
    <scope>NUCLEOTIDE SEQUENCE</scope>
    <source>
        <strain evidence="2">N6</strain>
    </source>
</reference>
<comment type="caution">
    <text evidence="2">The sequence shown here is derived from an EMBL/GenBank/DDBJ whole genome shotgun (WGS) entry which is preliminary data.</text>
</comment>
<evidence type="ECO:0000313" key="2">
    <source>
        <dbReference type="EMBL" id="GHJ87465.1"/>
    </source>
</evidence>
<organism evidence="2 3">
    <name type="scientific">Naganishia liquefaciens</name>
    <dbReference type="NCBI Taxonomy" id="104408"/>
    <lineage>
        <taxon>Eukaryota</taxon>
        <taxon>Fungi</taxon>
        <taxon>Dikarya</taxon>
        <taxon>Basidiomycota</taxon>
        <taxon>Agaricomycotina</taxon>
        <taxon>Tremellomycetes</taxon>
        <taxon>Filobasidiales</taxon>
        <taxon>Filobasidiaceae</taxon>
        <taxon>Naganishia</taxon>
    </lineage>
</organism>
<dbReference type="Proteomes" id="UP000620104">
    <property type="component" value="Unassembled WGS sequence"/>
</dbReference>
<evidence type="ECO:0000313" key="3">
    <source>
        <dbReference type="Proteomes" id="UP000620104"/>
    </source>
</evidence>
<proteinExistence type="predicted"/>
<keyword evidence="3" id="KW-1185">Reference proteome</keyword>
<feature type="region of interest" description="Disordered" evidence="1">
    <location>
        <begin position="1"/>
        <end position="69"/>
    </location>
</feature>